<reference evidence="3" key="1">
    <citation type="journal article" date="2010" name="PLoS Negl. Trop. Dis.">
        <title>The genome sequence of Trypanosoma brucei gambiense, causative agent of chronic human african trypanosomiasis.</title>
        <authorList>
            <person name="Jackson A.P."/>
            <person name="Sanders M."/>
            <person name="Berry A."/>
            <person name="McQuillan J."/>
            <person name="Aslett M.A."/>
            <person name="Quail M.A."/>
            <person name="Chukualim B."/>
            <person name="Capewell P."/>
            <person name="MacLeod A."/>
            <person name="Melville S.E."/>
            <person name="Gibson W."/>
            <person name="Barry J.D."/>
            <person name="Berriman M."/>
            <person name="Hertz-Fowler C."/>
        </authorList>
    </citation>
    <scope>NUCLEOTIDE SEQUENCE [LARGE SCALE GENOMIC DNA]</scope>
    <source>
        <strain evidence="3">MHOM/CI/86/DAL972</strain>
    </source>
</reference>
<organism evidence="2 3">
    <name type="scientific">Trypanosoma brucei gambiense (strain MHOM/CI/86/DAL972)</name>
    <dbReference type="NCBI Taxonomy" id="679716"/>
    <lineage>
        <taxon>Eukaryota</taxon>
        <taxon>Discoba</taxon>
        <taxon>Euglenozoa</taxon>
        <taxon>Kinetoplastea</taxon>
        <taxon>Metakinetoplastina</taxon>
        <taxon>Trypanosomatida</taxon>
        <taxon>Trypanosomatidae</taxon>
        <taxon>Trypanosoma</taxon>
    </lineage>
</organism>
<proteinExistence type="predicted"/>
<gene>
    <name evidence="2" type="ORF">TbgDal_IX6320</name>
</gene>
<dbReference type="GeneID" id="23860667"/>
<dbReference type="RefSeq" id="XP_011776822.1">
    <property type="nucleotide sequence ID" value="XM_011778520.1"/>
</dbReference>
<dbReference type="Proteomes" id="UP000002316">
    <property type="component" value="Chromosome 9"/>
</dbReference>
<accession>C9ZYQ7</accession>
<keyword evidence="1" id="KW-0812">Transmembrane</keyword>
<sequence>MEREKMCVHSTISCTSHSLLIPLSPLSVPILSYVQPLFFFYFGYFSSFSLPFFVPFISLTYTTYLPISPSLSFPLNGESHRSSHCFIIFFFLLFFSWSLPISHTVLKRMCVCKSAVK</sequence>
<dbReference type="KEGG" id="tbg:TbgDal_IX6320"/>
<keyword evidence="1" id="KW-1133">Transmembrane helix</keyword>
<dbReference type="EMBL" id="FN554972">
    <property type="protein sequence ID" value="CBH14556.1"/>
    <property type="molecule type" value="Genomic_DNA"/>
</dbReference>
<evidence type="ECO:0000313" key="3">
    <source>
        <dbReference type="Proteomes" id="UP000002316"/>
    </source>
</evidence>
<feature type="transmembrane region" description="Helical" evidence="1">
    <location>
        <begin position="81"/>
        <end position="99"/>
    </location>
</feature>
<keyword evidence="1" id="KW-0472">Membrane</keyword>
<name>C9ZYQ7_TRYB9</name>
<evidence type="ECO:0000313" key="2">
    <source>
        <dbReference type="EMBL" id="CBH14556.1"/>
    </source>
</evidence>
<dbReference type="AlphaFoldDB" id="C9ZYQ7"/>
<feature type="transmembrane region" description="Helical" evidence="1">
    <location>
        <begin position="38"/>
        <end position="61"/>
    </location>
</feature>
<protein>
    <submittedName>
        <fullName evidence="2">Uncharacterized protein</fullName>
    </submittedName>
</protein>
<evidence type="ECO:0000256" key="1">
    <source>
        <dbReference type="SAM" id="Phobius"/>
    </source>
</evidence>